<dbReference type="AlphaFoldDB" id="A0AAN8VL65"/>
<keyword evidence="1" id="KW-0677">Repeat</keyword>
<reference evidence="4 5" key="1">
    <citation type="submission" date="2023-12" db="EMBL/GenBank/DDBJ databases">
        <title>A high-quality genome assembly for Dillenia turbinata (Dilleniales).</title>
        <authorList>
            <person name="Chanderbali A."/>
        </authorList>
    </citation>
    <scope>NUCLEOTIDE SEQUENCE [LARGE SCALE GENOMIC DNA]</scope>
    <source>
        <strain evidence="4">LSX21</strain>
        <tissue evidence="4">Leaf</tissue>
    </source>
</reference>
<sequence>MAPLNKVQAPPLPPSSQHLNHPMHPDHPLQQIYSSKEFECDGCNSLGSGTRYSCDTCCFDLLTMCFVCRYTCTSWRYRCGTCGVDIHLESAFFVPPEAATKSTLVTPSPPPLGQPQTLGVPLPLPYPYGYPINVTHVYNYNPGTSNVAVPSKRRKRDVIFKIVGIVGRSAVDATVQAAALDSQALIGLSPYIWLKKIKKLELSKEDTYPPKVK</sequence>
<accession>A0AAN8VL65</accession>
<gene>
    <name evidence="4" type="ORF">RJ641_005617</name>
</gene>
<protein>
    <submittedName>
        <fullName evidence="4">DC1</fullName>
    </submittedName>
</protein>
<evidence type="ECO:0000313" key="4">
    <source>
        <dbReference type="EMBL" id="KAK6929412.1"/>
    </source>
</evidence>
<dbReference type="Pfam" id="PF03107">
    <property type="entry name" value="C1_2"/>
    <property type="match status" value="1"/>
</dbReference>
<dbReference type="PANTHER" id="PTHR47841">
    <property type="entry name" value="DIACYLGLYCEROL KINASE THETA-LIKE-RELATED"/>
    <property type="match status" value="1"/>
</dbReference>
<proteinExistence type="predicted"/>
<feature type="domain" description="DC1" evidence="3">
    <location>
        <begin position="23"/>
        <end position="65"/>
    </location>
</feature>
<evidence type="ECO:0000313" key="5">
    <source>
        <dbReference type="Proteomes" id="UP001370490"/>
    </source>
</evidence>
<evidence type="ECO:0000256" key="1">
    <source>
        <dbReference type="ARBA" id="ARBA00022737"/>
    </source>
</evidence>
<feature type="region of interest" description="Disordered" evidence="2">
    <location>
        <begin position="1"/>
        <end position="26"/>
    </location>
</feature>
<evidence type="ECO:0000259" key="3">
    <source>
        <dbReference type="Pfam" id="PF03107"/>
    </source>
</evidence>
<dbReference type="PANTHER" id="PTHR47841:SF7">
    <property type="entry name" value="CYSTEINE_HISTIDINE-RICH C1 DOMAIN PROTEIN"/>
    <property type="match status" value="1"/>
</dbReference>
<name>A0AAN8VL65_9MAGN</name>
<evidence type="ECO:0000256" key="2">
    <source>
        <dbReference type="SAM" id="MobiDB-lite"/>
    </source>
</evidence>
<dbReference type="InterPro" id="IPR004146">
    <property type="entry name" value="DC1"/>
</dbReference>
<dbReference type="EMBL" id="JBAMMX010000013">
    <property type="protein sequence ID" value="KAK6929412.1"/>
    <property type="molecule type" value="Genomic_DNA"/>
</dbReference>
<keyword evidence="5" id="KW-1185">Reference proteome</keyword>
<dbReference type="SUPFAM" id="SSF57889">
    <property type="entry name" value="Cysteine-rich domain"/>
    <property type="match status" value="1"/>
</dbReference>
<dbReference type="InterPro" id="IPR046349">
    <property type="entry name" value="C1-like_sf"/>
</dbReference>
<dbReference type="Proteomes" id="UP001370490">
    <property type="component" value="Unassembled WGS sequence"/>
</dbReference>
<organism evidence="4 5">
    <name type="scientific">Dillenia turbinata</name>
    <dbReference type="NCBI Taxonomy" id="194707"/>
    <lineage>
        <taxon>Eukaryota</taxon>
        <taxon>Viridiplantae</taxon>
        <taxon>Streptophyta</taxon>
        <taxon>Embryophyta</taxon>
        <taxon>Tracheophyta</taxon>
        <taxon>Spermatophyta</taxon>
        <taxon>Magnoliopsida</taxon>
        <taxon>eudicotyledons</taxon>
        <taxon>Gunneridae</taxon>
        <taxon>Pentapetalae</taxon>
        <taxon>Dilleniales</taxon>
        <taxon>Dilleniaceae</taxon>
        <taxon>Dillenia</taxon>
    </lineage>
</organism>
<comment type="caution">
    <text evidence="4">The sequence shown here is derived from an EMBL/GenBank/DDBJ whole genome shotgun (WGS) entry which is preliminary data.</text>
</comment>